<dbReference type="InterPro" id="IPR001296">
    <property type="entry name" value="Glyco_trans_1"/>
</dbReference>
<organism evidence="3 4">
    <name type="scientific">Thalassomonas haliotis</name>
    <dbReference type="NCBI Taxonomy" id="485448"/>
    <lineage>
        <taxon>Bacteria</taxon>
        <taxon>Pseudomonadati</taxon>
        <taxon>Pseudomonadota</taxon>
        <taxon>Gammaproteobacteria</taxon>
        <taxon>Alteromonadales</taxon>
        <taxon>Colwelliaceae</taxon>
        <taxon>Thalassomonas</taxon>
    </lineage>
</organism>
<evidence type="ECO:0000259" key="2">
    <source>
        <dbReference type="Pfam" id="PF13439"/>
    </source>
</evidence>
<evidence type="ECO:0000259" key="1">
    <source>
        <dbReference type="Pfam" id="PF00534"/>
    </source>
</evidence>
<dbReference type="Pfam" id="PF13439">
    <property type="entry name" value="Glyco_transf_4"/>
    <property type="match status" value="1"/>
</dbReference>
<dbReference type="PANTHER" id="PTHR45947:SF3">
    <property type="entry name" value="SULFOQUINOVOSYL TRANSFERASE SQD2"/>
    <property type="match status" value="1"/>
</dbReference>
<feature type="domain" description="Glycosyltransferase subfamily 4-like N-terminal" evidence="2">
    <location>
        <begin position="19"/>
        <end position="150"/>
    </location>
</feature>
<gene>
    <name evidence="3" type="ORF">H3N35_13230</name>
</gene>
<dbReference type="Gene3D" id="3.40.50.2000">
    <property type="entry name" value="Glycogen Phosphorylase B"/>
    <property type="match status" value="2"/>
</dbReference>
<dbReference type="InterPro" id="IPR028098">
    <property type="entry name" value="Glyco_trans_4-like_N"/>
</dbReference>
<dbReference type="InterPro" id="IPR050194">
    <property type="entry name" value="Glycosyltransferase_grp1"/>
</dbReference>
<dbReference type="SUPFAM" id="SSF53756">
    <property type="entry name" value="UDP-Glycosyltransferase/glycogen phosphorylase"/>
    <property type="match status" value="1"/>
</dbReference>
<evidence type="ECO:0000313" key="4">
    <source>
        <dbReference type="Proteomes" id="UP001215231"/>
    </source>
</evidence>
<accession>A0ABY7VN11</accession>
<sequence>MRIFVQARHKYPAAIGGPGGGRVFDVLVKGLAHLGHQVVYYLENRQEESREENLKKALQQALPQAGQFLNNVTFVTEPVFDADIYHIRSDSALATELERRGLPWVATCHTDLAVHGLARTCCRDNWIYVSPSLAQTYGSTRFIYNGIDPDEFIFREHKSDYLLFVSALPLARRKGLDIAINCAREAGVKLVVAGSGGDNKLIREIKHLCDVPGVDYVGEIFGEHKADLFAGARALLFPTQINEAFGLVLAEAMISGTPVIASDQGACGDIVNRKVGFVCHHFSQYLKAIQAVDSISAHDCRRYALDLYHYHHMARAYVQQYRFEIKKSRAAQSCFIKNIN</sequence>
<evidence type="ECO:0000313" key="3">
    <source>
        <dbReference type="EMBL" id="WDE14290.1"/>
    </source>
</evidence>
<dbReference type="RefSeq" id="WP_274054844.1">
    <property type="nucleotide sequence ID" value="NZ_CP059693.1"/>
</dbReference>
<feature type="domain" description="Glycosyl transferase family 1" evidence="1">
    <location>
        <begin position="158"/>
        <end position="282"/>
    </location>
</feature>
<dbReference type="EMBL" id="CP059693">
    <property type="protein sequence ID" value="WDE14290.1"/>
    <property type="molecule type" value="Genomic_DNA"/>
</dbReference>
<proteinExistence type="predicted"/>
<dbReference type="Proteomes" id="UP001215231">
    <property type="component" value="Chromosome"/>
</dbReference>
<dbReference type="Pfam" id="PF00534">
    <property type="entry name" value="Glycos_transf_1"/>
    <property type="match status" value="1"/>
</dbReference>
<dbReference type="PANTHER" id="PTHR45947">
    <property type="entry name" value="SULFOQUINOVOSYL TRANSFERASE SQD2"/>
    <property type="match status" value="1"/>
</dbReference>
<protein>
    <submittedName>
        <fullName evidence="3">Glycosyltransferase</fullName>
    </submittedName>
</protein>
<keyword evidence="4" id="KW-1185">Reference proteome</keyword>
<reference evidence="3 4" key="1">
    <citation type="journal article" date="2022" name="Mar. Drugs">
        <title>Bioassay-Guided Fractionation Leads to the Detection of Cholic Acid Generated by the Rare Thalassomonas sp.</title>
        <authorList>
            <person name="Pheiffer F."/>
            <person name="Schneider Y.K."/>
            <person name="Hansen E.H."/>
            <person name="Andersen J.H."/>
            <person name="Isaksson J."/>
            <person name="Busche T."/>
            <person name="R C."/>
            <person name="Kalinowski J."/>
            <person name="Zyl L.V."/>
            <person name="Trindade M."/>
        </authorList>
    </citation>
    <scope>NUCLEOTIDE SEQUENCE [LARGE SCALE GENOMIC DNA]</scope>
    <source>
        <strain evidence="3 4">A5K-61T</strain>
    </source>
</reference>
<name>A0ABY7VN11_9GAMM</name>